<keyword evidence="7" id="KW-0547">Nucleotide-binding</keyword>
<keyword evidence="18" id="KW-1185">Reference proteome</keyword>
<dbReference type="SUPFAM" id="SSF54211">
    <property type="entry name" value="Ribosomal protein S5 domain 2-like"/>
    <property type="match status" value="1"/>
</dbReference>
<evidence type="ECO:0000256" key="2">
    <source>
        <dbReference type="ARBA" id="ARBA00006495"/>
    </source>
</evidence>
<evidence type="ECO:0000313" key="15">
    <source>
        <dbReference type="EMBL" id="GEM01881.1"/>
    </source>
</evidence>
<dbReference type="OrthoDB" id="9764892at2"/>
<dbReference type="InterPro" id="IPR013750">
    <property type="entry name" value="GHMP_kinase_C_dom"/>
</dbReference>
<dbReference type="EC" id="2.7.1.36" evidence="3"/>
<dbReference type="InterPro" id="IPR014721">
    <property type="entry name" value="Ribsml_uS5_D2-typ_fold_subgr"/>
</dbReference>
<dbReference type="PANTHER" id="PTHR43290:SF2">
    <property type="entry name" value="MEVALONATE KINASE"/>
    <property type="match status" value="1"/>
</dbReference>
<evidence type="ECO:0000259" key="14">
    <source>
        <dbReference type="Pfam" id="PF08544"/>
    </source>
</evidence>
<keyword evidence="6" id="KW-0808">Transferase</keyword>
<dbReference type="Proteomes" id="UP000321547">
    <property type="component" value="Unassembled WGS sequence"/>
</dbReference>
<dbReference type="STRING" id="306540.SAMN05421839_12332"/>
<comment type="pathway">
    <text evidence="12">Isoprenoid biosynthesis; isopentenyl diphosphate biosynthesis via mevalonate pathway; isopentenyl diphosphate from (R)-mevalonate: step 1/3.</text>
</comment>
<keyword evidence="8 16" id="KW-0418">Kinase</keyword>
<dbReference type="Proteomes" id="UP000242243">
    <property type="component" value="Unassembled WGS sequence"/>
</dbReference>
<keyword evidence="5" id="KW-0444">Lipid biosynthesis</keyword>
<dbReference type="GO" id="GO:0005524">
    <property type="term" value="F:ATP binding"/>
    <property type="evidence" value="ECO:0007669"/>
    <property type="project" value="UniProtKB-KW"/>
</dbReference>
<dbReference type="SUPFAM" id="SSF55060">
    <property type="entry name" value="GHMP Kinase, C-terminal domain"/>
    <property type="match status" value="1"/>
</dbReference>
<evidence type="ECO:0000256" key="9">
    <source>
        <dbReference type="ARBA" id="ARBA00022840"/>
    </source>
</evidence>
<dbReference type="EMBL" id="FOXC01000023">
    <property type="protein sequence ID" value="SFP48195.1"/>
    <property type="molecule type" value="Genomic_DNA"/>
</dbReference>
<dbReference type="Gene3D" id="3.30.70.890">
    <property type="entry name" value="GHMP kinase, C-terminal domain"/>
    <property type="match status" value="1"/>
</dbReference>
<reference evidence="15 18" key="2">
    <citation type="submission" date="2019-07" db="EMBL/GenBank/DDBJ databases">
        <title>Whole genome shotgun sequence of Halolactibacillus halophilus NBRC 100868.</title>
        <authorList>
            <person name="Hosoyama A."/>
            <person name="Uohara A."/>
            <person name="Ohji S."/>
            <person name="Ichikawa N."/>
        </authorList>
    </citation>
    <scope>NUCLEOTIDE SEQUENCE [LARGE SCALE GENOMIC DNA]</scope>
    <source>
        <strain evidence="15 18">NBRC 100868</strain>
    </source>
</reference>
<evidence type="ECO:0000256" key="4">
    <source>
        <dbReference type="ARBA" id="ARBA00022490"/>
    </source>
</evidence>
<evidence type="ECO:0000256" key="6">
    <source>
        <dbReference type="ARBA" id="ARBA00022679"/>
    </source>
</evidence>
<evidence type="ECO:0000256" key="7">
    <source>
        <dbReference type="ARBA" id="ARBA00022741"/>
    </source>
</evidence>
<dbReference type="GO" id="GO:0004496">
    <property type="term" value="F:mevalonate kinase activity"/>
    <property type="evidence" value="ECO:0007669"/>
    <property type="project" value="UniProtKB-EC"/>
</dbReference>
<comment type="similarity">
    <text evidence="2">Belongs to the GHMP kinase family. Mevalonate kinase subfamily.</text>
</comment>
<dbReference type="EMBL" id="BJWI01000018">
    <property type="protein sequence ID" value="GEM01881.1"/>
    <property type="molecule type" value="Genomic_DNA"/>
</dbReference>
<protein>
    <recommendedName>
        <fullName evidence="3">mevalonate kinase</fullName>
        <ecNumber evidence="3">2.7.1.36</ecNumber>
    </recommendedName>
</protein>
<evidence type="ECO:0000259" key="13">
    <source>
        <dbReference type="Pfam" id="PF00288"/>
    </source>
</evidence>
<organism evidence="16 17">
    <name type="scientific">Halolactibacillus halophilus</name>
    <dbReference type="NCBI Taxonomy" id="306540"/>
    <lineage>
        <taxon>Bacteria</taxon>
        <taxon>Bacillati</taxon>
        <taxon>Bacillota</taxon>
        <taxon>Bacilli</taxon>
        <taxon>Bacillales</taxon>
        <taxon>Bacillaceae</taxon>
        <taxon>Halolactibacillus</taxon>
    </lineage>
</organism>
<keyword evidence="4" id="KW-0963">Cytoplasm</keyword>
<comment type="subcellular location">
    <subcellularLocation>
        <location evidence="1">Cytoplasm</location>
    </subcellularLocation>
</comment>
<evidence type="ECO:0000256" key="10">
    <source>
        <dbReference type="ARBA" id="ARBA00022842"/>
    </source>
</evidence>
<dbReference type="Pfam" id="PF08544">
    <property type="entry name" value="GHMP_kinases_C"/>
    <property type="match status" value="1"/>
</dbReference>
<sequence length="332" mass="35778">MVTNKQRLGVGLAHSKLILIGEHSVVYQKPAIALPFEAVFSEVKVEPSNGAVTLASHFYNGKLAQLPDKLQGLRHVIEKACYINQQPVKDFKLTLTSTIPIGRGLGSSASIAASLARGIFDYFKKELSLSVLRELVDVSETYAHGTPSGIDREAVISDEPVWFIKGQAVESIEVKEPLNIIVADTGRIGDTHAAVSAVNARRQSEPEVTNQLLEDLEKLTENARTLLKTGDLKALGHVLTTSHEKLKALGVSDEGLDRYVDISLSNGAVGAKLTGGGRGGCMIALTASTEQALAVEQALLKAGAKETWYIQLTNGVKTDEKNSTCTHEYRSY</sequence>
<dbReference type="InterPro" id="IPR006204">
    <property type="entry name" value="GHMP_kinase_N_dom"/>
</dbReference>
<dbReference type="UniPathway" id="UPA00057">
    <property type="reaction ID" value="UER00098"/>
</dbReference>
<dbReference type="RefSeq" id="WP_089832499.1">
    <property type="nucleotide sequence ID" value="NZ_BJWI01000018.1"/>
</dbReference>
<evidence type="ECO:0000313" key="17">
    <source>
        <dbReference type="Proteomes" id="UP000242243"/>
    </source>
</evidence>
<dbReference type="Pfam" id="PF00288">
    <property type="entry name" value="GHMP_kinases_N"/>
    <property type="match status" value="1"/>
</dbReference>
<feature type="domain" description="GHMP kinase N-terminal" evidence="13">
    <location>
        <begin position="84"/>
        <end position="151"/>
    </location>
</feature>
<dbReference type="InterPro" id="IPR036554">
    <property type="entry name" value="GHMP_kinase_C_sf"/>
</dbReference>
<dbReference type="PROSITE" id="PS00627">
    <property type="entry name" value="GHMP_KINASES_ATP"/>
    <property type="match status" value="1"/>
</dbReference>
<proteinExistence type="inferred from homology"/>
<keyword evidence="10" id="KW-0460">Magnesium</keyword>
<gene>
    <name evidence="15" type="primary">mvaK1</name>
    <name evidence="15" type="ORF">HHA03_14130</name>
    <name evidence="16" type="ORF">SAMN05421839_12332</name>
</gene>
<evidence type="ECO:0000256" key="1">
    <source>
        <dbReference type="ARBA" id="ARBA00004496"/>
    </source>
</evidence>
<evidence type="ECO:0000313" key="18">
    <source>
        <dbReference type="Proteomes" id="UP000321547"/>
    </source>
</evidence>
<dbReference type="InterPro" id="IPR020568">
    <property type="entry name" value="Ribosomal_Su5_D2-typ_SF"/>
</dbReference>
<keyword evidence="11" id="KW-0443">Lipid metabolism</keyword>
<evidence type="ECO:0000256" key="5">
    <source>
        <dbReference type="ARBA" id="ARBA00022516"/>
    </source>
</evidence>
<keyword evidence="9" id="KW-0067">ATP-binding</keyword>
<accession>A0A1I5QPJ9</accession>
<dbReference type="PANTHER" id="PTHR43290">
    <property type="entry name" value="MEVALONATE KINASE"/>
    <property type="match status" value="1"/>
</dbReference>
<dbReference type="PRINTS" id="PR00959">
    <property type="entry name" value="MEVGALKINASE"/>
</dbReference>
<evidence type="ECO:0000256" key="11">
    <source>
        <dbReference type="ARBA" id="ARBA00023098"/>
    </source>
</evidence>
<dbReference type="NCBIfam" id="TIGR00549">
    <property type="entry name" value="mevalon_kin"/>
    <property type="match status" value="1"/>
</dbReference>
<evidence type="ECO:0000313" key="16">
    <source>
        <dbReference type="EMBL" id="SFP48195.1"/>
    </source>
</evidence>
<name>A0A1I5QPJ9_9BACI</name>
<dbReference type="GO" id="GO:0019287">
    <property type="term" value="P:isopentenyl diphosphate biosynthetic process, mevalonate pathway"/>
    <property type="evidence" value="ECO:0007669"/>
    <property type="project" value="UniProtKB-UniPathway"/>
</dbReference>
<evidence type="ECO:0000256" key="3">
    <source>
        <dbReference type="ARBA" id="ARBA00012103"/>
    </source>
</evidence>
<dbReference type="GO" id="GO:0005829">
    <property type="term" value="C:cytosol"/>
    <property type="evidence" value="ECO:0007669"/>
    <property type="project" value="TreeGrafter"/>
</dbReference>
<dbReference type="InterPro" id="IPR006205">
    <property type="entry name" value="Mev_gal_kin"/>
</dbReference>
<evidence type="ECO:0000256" key="8">
    <source>
        <dbReference type="ARBA" id="ARBA00022777"/>
    </source>
</evidence>
<dbReference type="InterPro" id="IPR006203">
    <property type="entry name" value="GHMP_knse_ATP-bd_CS"/>
</dbReference>
<evidence type="ECO:0000256" key="12">
    <source>
        <dbReference type="ARBA" id="ARBA00029438"/>
    </source>
</evidence>
<dbReference type="Gene3D" id="3.30.230.10">
    <property type="match status" value="1"/>
</dbReference>
<feature type="domain" description="GHMP kinase C-terminal" evidence="14">
    <location>
        <begin position="225"/>
        <end position="303"/>
    </location>
</feature>
<dbReference type="AlphaFoldDB" id="A0A1I5QPJ9"/>
<reference evidence="16 17" key="1">
    <citation type="submission" date="2016-10" db="EMBL/GenBank/DDBJ databases">
        <authorList>
            <person name="de Groot N.N."/>
        </authorList>
    </citation>
    <scope>NUCLEOTIDE SEQUENCE [LARGE SCALE GENOMIC DNA]</scope>
    <source>
        <strain evidence="16 17">DSM 17073</strain>
    </source>
</reference>